<name>A0A1E5UJ91_9POAL</name>
<evidence type="ECO:0000313" key="2">
    <source>
        <dbReference type="Proteomes" id="UP000095767"/>
    </source>
</evidence>
<dbReference type="Proteomes" id="UP000095767">
    <property type="component" value="Unassembled WGS sequence"/>
</dbReference>
<accession>A0A1E5UJ91</accession>
<keyword evidence="2" id="KW-1185">Reference proteome</keyword>
<comment type="caution">
    <text evidence="1">The sequence shown here is derived from an EMBL/GenBank/DDBJ whole genome shotgun (WGS) entry which is preliminary data.</text>
</comment>
<reference evidence="1 2" key="1">
    <citation type="submission" date="2016-09" db="EMBL/GenBank/DDBJ databases">
        <title>The draft genome of Dichanthelium oligosanthes: A C3 panicoid grass species.</title>
        <authorList>
            <person name="Studer A.J."/>
            <person name="Schnable J.C."/>
            <person name="Brutnell T.P."/>
        </authorList>
    </citation>
    <scope>NUCLEOTIDE SEQUENCE [LARGE SCALE GENOMIC DNA]</scope>
    <source>
        <strain evidence="2">cv. Kellogg 1175</strain>
        <tissue evidence="1">Leaf</tissue>
    </source>
</reference>
<sequence length="67" mass="7224">LMVTEGNEVAEVARGAAALVLGRESFFDASTRTRHHFVEVKGKADATTFLVSVHECTRTSAASWPTC</sequence>
<gene>
    <name evidence="1" type="ORF">BAE44_0026030</name>
</gene>
<protein>
    <submittedName>
        <fullName evidence="1">Uncharacterized protein</fullName>
    </submittedName>
</protein>
<dbReference type="EMBL" id="LWDX02075256">
    <property type="protein sequence ID" value="OEL12952.1"/>
    <property type="molecule type" value="Genomic_DNA"/>
</dbReference>
<proteinExistence type="predicted"/>
<evidence type="ECO:0000313" key="1">
    <source>
        <dbReference type="EMBL" id="OEL12952.1"/>
    </source>
</evidence>
<dbReference type="AlphaFoldDB" id="A0A1E5UJ91"/>
<organism evidence="1 2">
    <name type="scientific">Dichanthelium oligosanthes</name>
    <dbReference type="NCBI Taxonomy" id="888268"/>
    <lineage>
        <taxon>Eukaryota</taxon>
        <taxon>Viridiplantae</taxon>
        <taxon>Streptophyta</taxon>
        <taxon>Embryophyta</taxon>
        <taxon>Tracheophyta</taxon>
        <taxon>Spermatophyta</taxon>
        <taxon>Magnoliopsida</taxon>
        <taxon>Liliopsida</taxon>
        <taxon>Poales</taxon>
        <taxon>Poaceae</taxon>
        <taxon>PACMAD clade</taxon>
        <taxon>Panicoideae</taxon>
        <taxon>Panicodae</taxon>
        <taxon>Paniceae</taxon>
        <taxon>Dichantheliinae</taxon>
        <taxon>Dichanthelium</taxon>
    </lineage>
</organism>
<feature type="non-terminal residue" evidence="1">
    <location>
        <position position="1"/>
    </location>
</feature>